<evidence type="ECO:0000313" key="3">
    <source>
        <dbReference type="Proteomes" id="UP001642360"/>
    </source>
</evidence>
<dbReference type="EMBL" id="CAUOFW020002780">
    <property type="protein sequence ID" value="CAK9156055.1"/>
    <property type="molecule type" value="Genomic_DNA"/>
</dbReference>
<organism evidence="2 3">
    <name type="scientific">Ilex paraguariensis</name>
    <name type="common">yerba mate</name>
    <dbReference type="NCBI Taxonomy" id="185542"/>
    <lineage>
        <taxon>Eukaryota</taxon>
        <taxon>Viridiplantae</taxon>
        <taxon>Streptophyta</taxon>
        <taxon>Embryophyta</taxon>
        <taxon>Tracheophyta</taxon>
        <taxon>Spermatophyta</taxon>
        <taxon>Magnoliopsida</taxon>
        <taxon>eudicotyledons</taxon>
        <taxon>Gunneridae</taxon>
        <taxon>Pentapetalae</taxon>
        <taxon>asterids</taxon>
        <taxon>campanulids</taxon>
        <taxon>Aquifoliales</taxon>
        <taxon>Aquifoliaceae</taxon>
        <taxon>Ilex</taxon>
    </lineage>
</organism>
<gene>
    <name evidence="2" type="ORF">ILEXP_LOCUS24466</name>
</gene>
<evidence type="ECO:0000313" key="2">
    <source>
        <dbReference type="EMBL" id="CAK9156055.1"/>
    </source>
</evidence>
<evidence type="ECO:0000256" key="1">
    <source>
        <dbReference type="SAM" id="MobiDB-lite"/>
    </source>
</evidence>
<reference evidence="2 3" key="1">
    <citation type="submission" date="2024-02" db="EMBL/GenBank/DDBJ databases">
        <authorList>
            <person name="Vignale AGUSTIN F."/>
            <person name="Sosa J E."/>
            <person name="Modenutti C."/>
        </authorList>
    </citation>
    <scope>NUCLEOTIDE SEQUENCE [LARGE SCALE GENOMIC DNA]</scope>
</reference>
<dbReference type="Proteomes" id="UP001642360">
    <property type="component" value="Unassembled WGS sequence"/>
</dbReference>
<comment type="caution">
    <text evidence="2">The sequence shown here is derived from an EMBL/GenBank/DDBJ whole genome shotgun (WGS) entry which is preliminary data.</text>
</comment>
<name>A0ABC8SGT3_9AQUA</name>
<sequence length="180" mass="20791">MSPILNALRQQRYVREVTIQYNLCNEPWLKYSISVVADRGLKKPLYTSARLKKGEVLYLETHSCRYELCFNGEKMVKATAAPQPYEPETQKSQNRNLHSTAGERSVTEGDSIVMDVFRWSRCKKPLPQRLMRSIGIPLPLEHLEVLEENLDWEDIKWSQTGVSIAGKEYPLARVHFLSPN</sequence>
<proteinExistence type="predicted"/>
<dbReference type="AlphaFoldDB" id="A0ABC8SGT3"/>
<feature type="compositionally biased region" description="Polar residues" evidence="1">
    <location>
        <begin position="90"/>
        <end position="99"/>
    </location>
</feature>
<protein>
    <submittedName>
        <fullName evidence="2">Uncharacterized protein</fullName>
    </submittedName>
</protein>
<feature type="region of interest" description="Disordered" evidence="1">
    <location>
        <begin position="81"/>
        <end position="105"/>
    </location>
</feature>
<accession>A0ABC8SGT3</accession>
<keyword evidence="3" id="KW-1185">Reference proteome</keyword>